<reference evidence="1" key="1">
    <citation type="submission" date="2020-12" db="EMBL/GenBank/DDBJ databases">
        <title>Metabolic potential, ecology and presence of endohyphal bacteria is reflected in genomic diversity of Mucoromycotina.</title>
        <authorList>
            <person name="Muszewska A."/>
            <person name="Okrasinska A."/>
            <person name="Steczkiewicz K."/>
            <person name="Drgas O."/>
            <person name="Orlowska M."/>
            <person name="Perlinska-Lenart U."/>
            <person name="Aleksandrzak-Piekarczyk T."/>
            <person name="Szatraj K."/>
            <person name="Zielenkiewicz U."/>
            <person name="Pilsyk S."/>
            <person name="Malc E."/>
            <person name="Mieczkowski P."/>
            <person name="Kruszewska J.S."/>
            <person name="Biernat P."/>
            <person name="Pawlowska J."/>
        </authorList>
    </citation>
    <scope>NUCLEOTIDE SEQUENCE</scope>
    <source>
        <strain evidence="1">CBS 226.32</strain>
    </source>
</reference>
<proteinExistence type="predicted"/>
<evidence type="ECO:0000313" key="1">
    <source>
        <dbReference type="EMBL" id="KAG2199350.1"/>
    </source>
</evidence>
<comment type="caution">
    <text evidence="1">The sequence shown here is derived from an EMBL/GenBank/DDBJ whole genome shotgun (WGS) entry which is preliminary data.</text>
</comment>
<dbReference type="EMBL" id="JAEPRC010000354">
    <property type="protein sequence ID" value="KAG2199350.1"/>
    <property type="molecule type" value="Genomic_DNA"/>
</dbReference>
<name>A0A8H7QWY4_9FUNG</name>
<evidence type="ECO:0000313" key="2">
    <source>
        <dbReference type="Proteomes" id="UP000650833"/>
    </source>
</evidence>
<dbReference type="Proteomes" id="UP000650833">
    <property type="component" value="Unassembled WGS sequence"/>
</dbReference>
<keyword evidence="2" id="KW-1185">Reference proteome</keyword>
<accession>A0A8H7QWY4</accession>
<protein>
    <submittedName>
        <fullName evidence="1">Uncharacterized protein</fullName>
    </submittedName>
</protein>
<dbReference type="AlphaFoldDB" id="A0A8H7QWY4"/>
<organism evidence="1 2">
    <name type="scientific">Mucor plumbeus</name>
    <dbReference type="NCBI Taxonomy" id="97098"/>
    <lineage>
        <taxon>Eukaryota</taxon>
        <taxon>Fungi</taxon>
        <taxon>Fungi incertae sedis</taxon>
        <taxon>Mucoromycota</taxon>
        <taxon>Mucoromycotina</taxon>
        <taxon>Mucoromycetes</taxon>
        <taxon>Mucorales</taxon>
        <taxon>Mucorineae</taxon>
        <taxon>Mucoraceae</taxon>
        <taxon>Mucor</taxon>
    </lineage>
</organism>
<sequence length="66" mass="7675">MYYKEIIYAKTQSVKHQRNSKTIPTCVDGGLVGHYNKNYYKYSKYNPGTADTDRFAHHARETKASK</sequence>
<gene>
    <name evidence="1" type="ORF">INT46_001664</name>
</gene>